<name>A0ABS1FNN6_9CORY</name>
<accession>A0ABS1FNN6</accession>
<keyword evidence="2" id="KW-0732">Signal</keyword>
<gene>
    <name evidence="3" type="ORF">JIM95_10770</name>
</gene>
<evidence type="ECO:0000313" key="4">
    <source>
        <dbReference type="Proteomes" id="UP000650005"/>
    </source>
</evidence>
<evidence type="ECO:0000256" key="2">
    <source>
        <dbReference type="SAM" id="SignalP"/>
    </source>
</evidence>
<protein>
    <recommendedName>
        <fullName evidence="5">DUF3558 domain-containing protein</fullName>
    </recommendedName>
</protein>
<feature type="region of interest" description="Disordered" evidence="1">
    <location>
        <begin position="31"/>
        <end position="64"/>
    </location>
</feature>
<evidence type="ECO:0008006" key="5">
    <source>
        <dbReference type="Google" id="ProtNLM"/>
    </source>
</evidence>
<organism evidence="3 4">
    <name type="scientific">Corynebacterium antarcticum</name>
    <dbReference type="NCBI Taxonomy" id="2800405"/>
    <lineage>
        <taxon>Bacteria</taxon>
        <taxon>Bacillati</taxon>
        <taxon>Actinomycetota</taxon>
        <taxon>Actinomycetes</taxon>
        <taxon>Mycobacteriales</taxon>
        <taxon>Corynebacteriaceae</taxon>
        <taxon>Corynebacterium</taxon>
    </lineage>
</organism>
<dbReference type="RefSeq" id="WP_200260842.1">
    <property type="nucleotide sequence ID" value="NZ_JAENIP020000001.1"/>
</dbReference>
<evidence type="ECO:0000256" key="1">
    <source>
        <dbReference type="SAM" id="MobiDB-lite"/>
    </source>
</evidence>
<feature type="signal peptide" evidence="2">
    <location>
        <begin position="1"/>
        <end position="29"/>
    </location>
</feature>
<keyword evidence="4" id="KW-1185">Reference proteome</keyword>
<proteinExistence type="predicted"/>
<evidence type="ECO:0000313" key="3">
    <source>
        <dbReference type="EMBL" id="MBK1845047.1"/>
    </source>
</evidence>
<dbReference type="Proteomes" id="UP000650005">
    <property type="component" value="Unassembled WGS sequence"/>
</dbReference>
<dbReference type="EMBL" id="JAENIP010000017">
    <property type="protein sequence ID" value="MBK1845047.1"/>
    <property type="molecule type" value="Genomic_DNA"/>
</dbReference>
<sequence>MEKVKTPLNAPRLLGLLLACGALTLPACQSPPHPPTDAGATPSTVDSNDSAGEHTTEVDLSSATSNADGSAIVFDPLEAGKNLPDPCVELSSEIMNRIGFTSDYERFTYGLDDDLPGKGISCDLSLIEKIDEVTAQGFYSDNVSRDFIVEEGLFIRDARESKVPNAYFYTFSPQDQSSCVIGTHTPRGRLGLIVTGPTTWSWQDSCPLALKYFDKTYEFTNGFAWLKS</sequence>
<feature type="compositionally biased region" description="Polar residues" evidence="1">
    <location>
        <begin position="41"/>
        <end position="50"/>
    </location>
</feature>
<reference evidence="3" key="1">
    <citation type="submission" date="2021-01" db="EMBL/GenBank/DDBJ databases">
        <title>Characterization of Corynebacterium spp. from penguins.</title>
        <authorList>
            <person name="Svec P."/>
        </authorList>
    </citation>
    <scope>NUCLEOTIDE SEQUENCE</scope>
    <source>
        <strain evidence="3">CCM 8835</strain>
    </source>
</reference>
<comment type="caution">
    <text evidence="3">The sequence shown here is derived from an EMBL/GenBank/DDBJ whole genome shotgun (WGS) entry which is preliminary data.</text>
</comment>
<feature type="chain" id="PRO_5045442090" description="DUF3558 domain-containing protein" evidence="2">
    <location>
        <begin position="30"/>
        <end position="228"/>
    </location>
</feature>